<dbReference type="Proteomes" id="UP000325313">
    <property type="component" value="Unassembled WGS sequence"/>
</dbReference>
<comment type="caution">
    <text evidence="1">The sequence shown here is derived from an EMBL/GenBank/DDBJ whole genome shotgun (WGS) entry which is preliminary data.</text>
</comment>
<protein>
    <submittedName>
        <fullName evidence="1">Uncharacterized protein</fullName>
    </submittedName>
</protein>
<gene>
    <name evidence="1" type="ORF">PGTUg99_022218</name>
</gene>
<proteinExistence type="predicted"/>
<name>A0A5B0QRN2_PUCGR</name>
<accession>A0A5B0QRN2</accession>
<dbReference type="EMBL" id="VDEP01000271">
    <property type="protein sequence ID" value="KAA1115921.1"/>
    <property type="molecule type" value="Genomic_DNA"/>
</dbReference>
<reference evidence="1 2" key="1">
    <citation type="submission" date="2019-05" db="EMBL/GenBank/DDBJ databases">
        <title>Emergence of the Ug99 lineage of the wheat stem rust pathogen through somatic hybridization.</title>
        <authorList>
            <person name="Li F."/>
            <person name="Upadhyaya N.M."/>
            <person name="Sperschneider J."/>
            <person name="Matny O."/>
            <person name="Nguyen-Phuc H."/>
            <person name="Mago R."/>
            <person name="Raley C."/>
            <person name="Miller M.E."/>
            <person name="Silverstein K.A.T."/>
            <person name="Henningsen E."/>
            <person name="Hirsch C.D."/>
            <person name="Visser B."/>
            <person name="Pretorius Z.A."/>
            <person name="Steffenson B.J."/>
            <person name="Schwessinger B."/>
            <person name="Dodds P.N."/>
            <person name="Figueroa M."/>
        </authorList>
    </citation>
    <scope>NUCLEOTIDE SEQUENCE [LARGE SCALE GENOMIC DNA]</scope>
    <source>
        <strain evidence="1 2">Ug99</strain>
    </source>
</reference>
<evidence type="ECO:0000313" key="1">
    <source>
        <dbReference type="EMBL" id="KAA1115921.1"/>
    </source>
</evidence>
<sequence>MFWDQLPYISKGYGPHSHWDRRLKPTQSSRDVEFFQQRCPDNSDIPKQGLPKIGDLRAGAWKATFLSYCQGIYDL</sequence>
<dbReference type="AlphaFoldDB" id="A0A5B0QRN2"/>
<evidence type="ECO:0000313" key="2">
    <source>
        <dbReference type="Proteomes" id="UP000325313"/>
    </source>
</evidence>
<organism evidence="1 2">
    <name type="scientific">Puccinia graminis f. sp. tritici</name>
    <dbReference type="NCBI Taxonomy" id="56615"/>
    <lineage>
        <taxon>Eukaryota</taxon>
        <taxon>Fungi</taxon>
        <taxon>Dikarya</taxon>
        <taxon>Basidiomycota</taxon>
        <taxon>Pucciniomycotina</taxon>
        <taxon>Pucciniomycetes</taxon>
        <taxon>Pucciniales</taxon>
        <taxon>Pucciniaceae</taxon>
        <taxon>Puccinia</taxon>
    </lineage>
</organism>